<evidence type="ECO:0000313" key="4">
    <source>
        <dbReference type="EMBL" id="RGD86419.1"/>
    </source>
</evidence>
<dbReference type="InterPro" id="IPR050275">
    <property type="entry name" value="PGM_Phosphatase"/>
</dbReference>
<keyword evidence="1" id="KW-0324">Glycolysis</keyword>
<protein>
    <submittedName>
        <fullName evidence="4">Histidine phosphatase family protein</fullName>
    </submittedName>
</protein>
<dbReference type="Proteomes" id="UP000261032">
    <property type="component" value="Unassembled WGS sequence"/>
</dbReference>
<evidence type="ECO:0000256" key="3">
    <source>
        <dbReference type="PIRSR" id="PIRSR613078-2"/>
    </source>
</evidence>
<reference evidence="4 5" key="1">
    <citation type="submission" date="2018-08" db="EMBL/GenBank/DDBJ databases">
        <title>A genome reference for cultivated species of the human gut microbiota.</title>
        <authorList>
            <person name="Zou Y."/>
            <person name="Xue W."/>
            <person name="Luo G."/>
        </authorList>
    </citation>
    <scope>NUCLEOTIDE SEQUENCE [LARGE SCALE GENOMIC DNA]</scope>
    <source>
        <strain evidence="4 5">OM06-4</strain>
    </source>
</reference>
<dbReference type="PROSITE" id="PS00175">
    <property type="entry name" value="PG_MUTASE"/>
    <property type="match status" value="1"/>
</dbReference>
<dbReference type="SMART" id="SM00855">
    <property type="entry name" value="PGAM"/>
    <property type="match status" value="1"/>
</dbReference>
<gene>
    <name evidence="4" type="ORF">DXB93_06060</name>
</gene>
<dbReference type="GO" id="GO:0016791">
    <property type="term" value="F:phosphatase activity"/>
    <property type="evidence" value="ECO:0007669"/>
    <property type="project" value="TreeGrafter"/>
</dbReference>
<dbReference type="InterPro" id="IPR013078">
    <property type="entry name" value="His_Pase_superF_clade-1"/>
</dbReference>
<dbReference type="PANTHER" id="PTHR48100:SF1">
    <property type="entry name" value="HISTIDINE PHOSPHATASE FAMILY PROTEIN-RELATED"/>
    <property type="match status" value="1"/>
</dbReference>
<dbReference type="SUPFAM" id="SSF53254">
    <property type="entry name" value="Phosphoglycerate mutase-like"/>
    <property type="match status" value="1"/>
</dbReference>
<dbReference type="InterPro" id="IPR029033">
    <property type="entry name" value="His_PPase_superfam"/>
</dbReference>
<organism evidence="4 5">
    <name type="scientific">Thomasclavelia ramosa</name>
    <dbReference type="NCBI Taxonomy" id="1547"/>
    <lineage>
        <taxon>Bacteria</taxon>
        <taxon>Bacillati</taxon>
        <taxon>Bacillota</taxon>
        <taxon>Erysipelotrichia</taxon>
        <taxon>Erysipelotrichales</taxon>
        <taxon>Coprobacillaceae</taxon>
        <taxon>Thomasclavelia</taxon>
    </lineage>
</organism>
<dbReference type="Pfam" id="PF00300">
    <property type="entry name" value="His_Phos_1"/>
    <property type="match status" value="1"/>
</dbReference>
<feature type="binding site" evidence="3">
    <location>
        <position position="58"/>
    </location>
    <ligand>
        <name>substrate</name>
    </ligand>
</feature>
<accession>A0A3E3EF75</accession>
<comment type="caution">
    <text evidence="4">The sequence shown here is derived from an EMBL/GenBank/DDBJ whole genome shotgun (WGS) entry which is preliminary data.</text>
</comment>
<dbReference type="Gene3D" id="3.40.50.1240">
    <property type="entry name" value="Phosphoglycerate mutase-like"/>
    <property type="match status" value="1"/>
</dbReference>
<keyword evidence="2" id="KW-0413">Isomerase</keyword>
<dbReference type="InterPro" id="IPR001345">
    <property type="entry name" value="PG/BPGM_mutase_AS"/>
</dbReference>
<proteinExistence type="predicted"/>
<dbReference type="AlphaFoldDB" id="A0A3E3EF75"/>
<sequence>MTRIYLLRHGQTLFNQKNLIQGSCDSKLTAKGIAQAKAVKEYLDTINFAAVYCSTSERTLDTATYATGGKYPIYPCKEFKEIDFGVVEGEDGSQLFKGMKHDNFVSLLLNEEGWSSLEGESGFDFTKRIFTKLDEITAQYPDENILIATHGGTILNTVVNIDHNFVNMDGPANCSITIIDCHGEYRVIEYNLQVAQ</sequence>
<name>A0A3E3EF75_9FIRM</name>
<evidence type="ECO:0000313" key="5">
    <source>
        <dbReference type="Proteomes" id="UP000261032"/>
    </source>
</evidence>
<dbReference type="PANTHER" id="PTHR48100">
    <property type="entry name" value="BROAD-SPECIFICITY PHOSPHATASE YOR283W-RELATED"/>
    <property type="match status" value="1"/>
</dbReference>
<dbReference type="EMBL" id="QUSL01000006">
    <property type="protein sequence ID" value="RGD86419.1"/>
    <property type="molecule type" value="Genomic_DNA"/>
</dbReference>
<evidence type="ECO:0000256" key="1">
    <source>
        <dbReference type="ARBA" id="ARBA00023152"/>
    </source>
</evidence>
<dbReference type="CDD" id="cd07067">
    <property type="entry name" value="HP_PGM_like"/>
    <property type="match status" value="1"/>
</dbReference>
<feature type="binding site" evidence="3">
    <location>
        <begin position="8"/>
        <end position="15"/>
    </location>
    <ligand>
        <name>substrate</name>
    </ligand>
</feature>
<dbReference type="RefSeq" id="WP_117580966.1">
    <property type="nucleotide sequence ID" value="NZ_QUSL01000006.1"/>
</dbReference>
<evidence type="ECO:0000256" key="2">
    <source>
        <dbReference type="ARBA" id="ARBA00023235"/>
    </source>
</evidence>
<dbReference type="GO" id="GO:0005737">
    <property type="term" value="C:cytoplasm"/>
    <property type="evidence" value="ECO:0007669"/>
    <property type="project" value="TreeGrafter"/>
</dbReference>